<dbReference type="EMBL" id="VLNT01000027">
    <property type="protein sequence ID" value="TSD54277.1"/>
    <property type="molecule type" value="Genomic_DNA"/>
</dbReference>
<feature type="domain" description="Nitroreductase" evidence="3">
    <location>
        <begin position="277"/>
        <end position="348"/>
    </location>
</feature>
<feature type="domain" description="Nitroreductase" evidence="3">
    <location>
        <begin position="204"/>
        <end position="257"/>
    </location>
</feature>
<sequence>MVDGGVHDPRPRRTSARCDSKVERLTGLMKFPEGSLKDRLKRARDRARVSLYTYGRGAIHYRVASTALDREADAVFAGIQAHHSRVRTGSELFELRRRVHMIEKGLTMRPRRDTFAVAYIDLVLDRLSTAMVQGLLTDEMIAWSRDVLDGYFDATSSSPNAVIAAARDRYRGMNLTSSMPYLGPGGPTVGIAAANFDDLCELAQRRRSVRWFDDRPVDRATVDRAIAMAIEAPTACNRVPYSFRVFDRPEDARRVAAIAGGTAGYVHNLNAVMVLVGDLSAYVDERDRHLIYIDGSLAAMSLLLGLEVQGVSSCCINWPDLRRPEKEIRRLLDLAPYERVVMLIAYGHADPDGLAPVSPKVPLNMARKYEVLANGE</sequence>
<proteinExistence type="inferred from homology"/>
<organism evidence="4 5">
    <name type="scientific">Aeromicrobium piscarium</name>
    <dbReference type="NCBI Taxonomy" id="2590901"/>
    <lineage>
        <taxon>Bacteria</taxon>
        <taxon>Bacillati</taxon>
        <taxon>Actinomycetota</taxon>
        <taxon>Actinomycetes</taxon>
        <taxon>Propionibacteriales</taxon>
        <taxon>Nocardioidaceae</taxon>
        <taxon>Aeromicrobium</taxon>
    </lineage>
</organism>
<dbReference type="InterPro" id="IPR029479">
    <property type="entry name" value="Nitroreductase"/>
</dbReference>
<dbReference type="Pfam" id="PF00881">
    <property type="entry name" value="Nitroreductase"/>
    <property type="match status" value="2"/>
</dbReference>
<protein>
    <submittedName>
        <fullName evidence="4">Nitroreductase family protein</fullName>
    </submittedName>
</protein>
<gene>
    <name evidence="4" type="ORF">FNM00_17670</name>
</gene>
<keyword evidence="2" id="KW-0560">Oxidoreductase</keyword>
<dbReference type="Gene3D" id="3.40.109.10">
    <property type="entry name" value="NADH Oxidase"/>
    <property type="match status" value="1"/>
</dbReference>
<comment type="similarity">
    <text evidence="1">Belongs to the nitroreductase family.</text>
</comment>
<comment type="caution">
    <text evidence="4">The sequence shown here is derived from an EMBL/GenBank/DDBJ whole genome shotgun (WGS) entry which is preliminary data.</text>
</comment>
<dbReference type="PANTHER" id="PTHR43673">
    <property type="entry name" value="NAD(P)H NITROREDUCTASE YDGI-RELATED"/>
    <property type="match status" value="1"/>
</dbReference>
<evidence type="ECO:0000256" key="2">
    <source>
        <dbReference type="ARBA" id="ARBA00023002"/>
    </source>
</evidence>
<accession>A0A554RJG1</accession>
<evidence type="ECO:0000256" key="1">
    <source>
        <dbReference type="ARBA" id="ARBA00007118"/>
    </source>
</evidence>
<dbReference type="GO" id="GO:0016491">
    <property type="term" value="F:oxidoreductase activity"/>
    <property type="evidence" value="ECO:0007669"/>
    <property type="project" value="UniProtKB-KW"/>
</dbReference>
<keyword evidence="5" id="KW-1185">Reference proteome</keyword>
<dbReference type="SUPFAM" id="SSF55469">
    <property type="entry name" value="FMN-dependent nitroreductase-like"/>
    <property type="match status" value="1"/>
</dbReference>
<dbReference type="AlphaFoldDB" id="A0A554RJG1"/>
<evidence type="ECO:0000313" key="5">
    <source>
        <dbReference type="Proteomes" id="UP000316988"/>
    </source>
</evidence>
<dbReference type="CDD" id="cd02062">
    <property type="entry name" value="Nitro_FMN_reductase"/>
    <property type="match status" value="1"/>
</dbReference>
<evidence type="ECO:0000259" key="3">
    <source>
        <dbReference type="Pfam" id="PF00881"/>
    </source>
</evidence>
<dbReference type="PANTHER" id="PTHR43673:SF10">
    <property type="entry name" value="NADH DEHYDROGENASE_NAD(P)H NITROREDUCTASE XCC3605-RELATED"/>
    <property type="match status" value="1"/>
</dbReference>
<reference evidence="4 5" key="1">
    <citation type="submission" date="2019-07" db="EMBL/GenBank/DDBJ databases">
        <authorList>
            <person name="Zhao L.H."/>
        </authorList>
    </citation>
    <scope>NUCLEOTIDE SEQUENCE [LARGE SCALE GENOMIC DNA]</scope>
    <source>
        <strain evidence="4 5">Co35</strain>
    </source>
</reference>
<evidence type="ECO:0000313" key="4">
    <source>
        <dbReference type="EMBL" id="TSD54277.1"/>
    </source>
</evidence>
<dbReference type="InterPro" id="IPR000415">
    <property type="entry name" value="Nitroreductase-like"/>
</dbReference>
<name>A0A554RJG1_9ACTN</name>
<dbReference type="Proteomes" id="UP000316988">
    <property type="component" value="Unassembled WGS sequence"/>
</dbReference>
<dbReference type="OrthoDB" id="3358989at2"/>